<evidence type="ECO:0000256" key="4">
    <source>
        <dbReference type="ARBA" id="ARBA00022958"/>
    </source>
</evidence>
<dbReference type="PROSITE" id="PS00098">
    <property type="entry name" value="THIOLASE_1"/>
    <property type="match status" value="1"/>
</dbReference>
<feature type="active site" description="Proton acceptor" evidence="6">
    <location>
        <position position="379"/>
    </location>
</feature>
<evidence type="ECO:0000256" key="5">
    <source>
        <dbReference type="ARBA" id="ARBA00023315"/>
    </source>
</evidence>
<dbReference type="GO" id="GO:0003985">
    <property type="term" value="F:acetyl-CoA C-acetyltransferase activity"/>
    <property type="evidence" value="ECO:0007669"/>
    <property type="project" value="TreeGrafter"/>
</dbReference>
<dbReference type="CDD" id="cd00751">
    <property type="entry name" value="thiolase"/>
    <property type="match status" value="1"/>
</dbReference>
<evidence type="ECO:0000313" key="10">
    <source>
        <dbReference type="EMBL" id="CAK1541386.1"/>
    </source>
</evidence>
<dbReference type="GO" id="GO:0046872">
    <property type="term" value="F:metal ion binding"/>
    <property type="evidence" value="ECO:0007669"/>
    <property type="project" value="UniProtKB-KW"/>
</dbReference>
<proteinExistence type="inferred from homology"/>
<dbReference type="SUPFAM" id="SSF53901">
    <property type="entry name" value="Thiolase-like"/>
    <property type="match status" value="2"/>
</dbReference>
<dbReference type="NCBIfam" id="TIGR01930">
    <property type="entry name" value="AcCoA-C-Actrans"/>
    <property type="match status" value="1"/>
</dbReference>
<evidence type="ECO:0000259" key="9">
    <source>
        <dbReference type="Pfam" id="PF02803"/>
    </source>
</evidence>
<dbReference type="Pfam" id="PF02803">
    <property type="entry name" value="Thiolase_C"/>
    <property type="match status" value="1"/>
</dbReference>
<reference evidence="10 11" key="1">
    <citation type="submission" date="2023-11" db="EMBL/GenBank/DDBJ databases">
        <authorList>
            <person name="Okamura Y."/>
        </authorList>
    </citation>
    <scope>NUCLEOTIDE SEQUENCE [LARGE SCALE GENOMIC DNA]</scope>
</reference>
<dbReference type="InterPro" id="IPR020615">
    <property type="entry name" value="Thiolase_acyl_enz_int_AS"/>
</dbReference>
<evidence type="ECO:0008006" key="12">
    <source>
        <dbReference type="Google" id="ProtNLM"/>
    </source>
</evidence>
<dbReference type="Proteomes" id="UP001497472">
    <property type="component" value="Unassembled WGS sequence"/>
</dbReference>
<comment type="caution">
    <text evidence="10">The sequence shown here is derived from an EMBL/GenBank/DDBJ whole genome shotgun (WGS) entry which is preliminary data.</text>
</comment>
<evidence type="ECO:0000259" key="8">
    <source>
        <dbReference type="Pfam" id="PF00108"/>
    </source>
</evidence>
<dbReference type="InterPro" id="IPR016039">
    <property type="entry name" value="Thiolase-like"/>
</dbReference>
<dbReference type="PANTHER" id="PTHR18919">
    <property type="entry name" value="ACETYL-COA C-ACYLTRANSFERASE"/>
    <property type="match status" value="1"/>
</dbReference>
<dbReference type="EMBL" id="CAVLEF010000002">
    <property type="protein sequence ID" value="CAK1541386.1"/>
    <property type="molecule type" value="Genomic_DNA"/>
</dbReference>
<evidence type="ECO:0000256" key="3">
    <source>
        <dbReference type="ARBA" id="ARBA00022723"/>
    </source>
</evidence>
<organism evidence="10 11">
    <name type="scientific">Leptosia nina</name>
    <dbReference type="NCBI Taxonomy" id="320188"/>
    <lineage>
        <taxon>Eukaryota</taxon>
        <taxon>Metazoa</taxon>
        <taxon>Ecdysozoa</taxon>
        <taxon>Arthropoda</taxon>
        <taxon>Hexapoda</taxon>
        <taxon>Insecta</taxon>
        <taxon>Pterygota</taxon>
        <taxon>Neoptera</taxon>
        <taxon>Endopterygota</taxon>
        <taxon>Lepidoptera</taxon>
        <taxon>Glossata</taxon>
        <taxon>Ditrysia</taxon>
        <taxon>Papilionoidea</taxon>
        <taxon>Pieridae</taxon>
        <taxon>Pierinae</taxon>
        <taxon>Leptosia</taxon>
    </lineage>
</organism>
<keyword evidence="4" id="KW-0630">Potassium</keyword>
<comment type="similarity">
    <text evidence="1 7">Belongs to the thiolase-like superfamily. Thiolase family.</text>
</comment>
<dbReference type="InterPro" id="IPR002155">
    <property type="entry name" value="Thiolase"/>
</dbReference>
<feature type="domain" description="Thiolase C-terminal" evidence="9">
    <location>
        <begin position="273"/>
        <end position="392"/>
    </location>
</feature>
<dbReference type="PANTHER" id="PTHR18919:SF156">
    <property type="entry name" value="ACETYL-COA ACETYLTRANSFERASE, MITOCHONDRIAL"/>
    <property type="match status" value="1"/>
</dbReference>
<dbReference type="AlphaFoldDB" id="A0AAV1IWU0"/>
<protein>
    <recommendedName>
        <fullName evidence="12">Acetyl-CoA acetyltransferase</fullName>
    </recommendedName>
</protein>
<dbReference type="InterPro" id="IPR020617">
    <property type="entry name" value="Thiolase_C"/>
</dbReference>
<keyword evidence="5 7" id="KW-0012">Acyltransferase</keyword>
<dbReference type="Pfam" id="PF00108">
    <property type="entry name" value="Thiolase_N"/>
    <property type="match status" value="1"/>
</dbReference>
<feature type="active site" description="Proton acceptor" evidence="6">
    <location>
        <position position="351"/>
    </location>
</feature>
<keyword evidence="2 7" id="KW-0808">Transferase</keyword>
<keyword evidence="3" id="KW-0479">Metal-binding</keyword>
<dbReference type="InterPro" id="IPR020616">
    <property type="entry name" value="Thiolase_N"/>
</dbReference>
<keyword evidence="11" id="KW-1185">Reference proteome</keyword>
<dbReference type="PIRSF" id="PIRSF000429">
    <property type="entry name" value="Ac-CoA_Ac_transf"/>
    <property type="match status" value="1"/>
</dbReference>
<sequence length="393" mass="41711">MSKVALNEVVIVSAVRTPIGTFRGGLMNLTATELGGMAVTAAVERAGIPPDEVKEVFIGNVCSAYVRQAPARQAAIFGGLPPSTICTTVNKVCSSGLKAVLLATQALQTGTHDVVLAGGMESMSNIPFHLKRGETTYGGVQLVDAILHDCLTDVYNNIHMGDCAEHIAKIFNISRQEQDDHAIESYKKAAAAYRANVFNKELIPVPVPQKNGAPVLVTADEEYTRINYDTFKNLPAVFQKEGTITAGNSSGLNDGAAAVIMMTENAAEKYQVKSLAKVIGYADAERDPIDFPIAPERAITRLLEKTGVAKESIDMWEINEPFSVVAIANQRLLGIDPTKINIHGSAVSLGHPIGMSGTRLVGHLCHGMQKGQKGVAVTCNGGGGATAMMLQKL</sequence>
<feature type="active site" description="Acyl-thioester intermediate" evidence="6">
    <location>
        <position position="93"/>
    </location>
</feature>
<dbReference type="FunFam" id="3.40.47.10:FF:000007">
    <property type="entry name" value="acetyl-CoA acetyltransferase, mitochondrial"/>
    <property type="match status" value="1"/>
</dbReference>
<dbReference type="GO" id="GO:0006635">
    <property type="term" value="P:fatty acid beta-oxidation"/>
    <property type="evidence" value="ECO:0007669"/>
    <property type="project" value="TreeGrafter"/>
</dbReference>
<evidence type="ECO:0000256" key="6">
    <source>
        <dbReference type="PIRSR" id="PIRSR000429-1"/>
    </source>
</evidence>
<dbReference type="GO" id="GO:0005739">
    <property type="term" value="C:mitochondrion"/>
    <property type="evidence" value="ECO:0007669"/>
    <property type="project" value="TreeGrafter"/>
</dbReference>
<evidence type="ECO:0000256" key="2">
    <source>
        <dbReference type="ARBA" id="ARBA00022679"/>
    </source>
</evidence>
<evidence type="ECO:0000256" key="1">
    <source>
        <dbReference type="ARBA" id="ARBA00010982"/>
    </source>
</evidence>
<feature type="domain" description="Thiolase N-terminal" evidence="8">
    <location>
        <begin position="9"/>
        <end position="264"/>
    </location>
</feature>
<accession>A0AAV1IWU0</accession>
<name>A0AAV1IWU0_9NEOP</name>
<evidence type="ECO:0000256" key="7">
    <source>
        <dbReference type="RuleBase" id="RU003557"/>
    </source>
</evidence>
<evidence type="ECO:0000313" key="11">
    <source>
        <dbReference type="Proteomes" id="UP001497472"/>
    </source>
</evidence>
<dbReference type="Gene3D" id="3.40.47.10">
    <property type="match status" value="1"/>
</dbReference>
<gene>
    <name evidence="10" type="ORF">LNINA_LOCUS1374</name>
</gene>